<dbReference type="RefSeq" id="YP_009903906.1">
    <property type="nucleotide sequence ID" value="NC_049849.1"/>
</dbReference>
<evidence type="ECO:0000256" key="1">
    <source>
        <dbReference type="SAM" id="MobiDB-lite"/>
    </source>
</evidence>
<accession>A0A514CT60</accession>
<dbReference type="GeneID" id="56136182"/>
<feature type="region of interest" description="Disordered" evidence="1">
    <location>
        <begin position="1"/>
        <end position="26"/>
    </location>
</feature>
<dbReference type="EMBL" id="MN094788">
    <property type="protein sequence ID" value="QDH83669.1"/>
    <property type="molecule type" value="Genomic_DNA"/>
</dbReference>
<dbReference type="KEGG" id="vg:56136182"/>
<organism evidence="2 3">
    <name type="scientific">Achromobacter phage Motura</name>
    <dbReference type="NCBI Taxonomy" id="2591403"/>
    <lineage>
        <taxon>Viruses</taxon>
        <taxon>Duplodnaviria</taxon>
        <taxon>Heunggongvirae</taxon>
        <taxon>Uroviricota</taxon>
        <taxon>Caudoviricetes</taxon>
        <taxon>Moturavirus</taxon>
        <taxon>Moturavirus motura</taxon>
    </lineage>
</organism>
<protein>
    <submittedName>
        <fullName evidence="2">Uncharacterized protein</fullName>
    </submittedName>
</protein>
<evidence type="ECO:0000313" key="2">
    <source>
        <dbReference type="EMBL" id="QDH83669.1"/>
    </source>
</evidence>
<dbReference type="Proteomes" id="UP000320799">
    <property type="component" value="Segment"/>
</dbReference>
<feature type="compositionally biased region" description="Basic residues" evidence="1">
    <location>
        <begin position="1"/>
        <end position="11"/>
    </location>
</feature>
<reference evidence="2 3" key="1">
    <citation type="submission" date="2019-06" db="EMBL/GenBank/DDBJ databases">
        <authorList>
            <person name="Kincaid V.D."/>
            <person name="Fuller A."/>
            <person name="Hodges K."/>
            <person name="Bansal M."/>
            <person name="Essig J."/>
            <person name="Johnson A."/>
        </authorList>
    </citation>
    <scope>NUCLEOTIDE SEQUENCE [LARGE SCALE GENOMIC DNA]</scope>
</reference>
<proteinExistence type="predicted"/>
<keyword evidence="3" id="KW-1185">Reference proteome</keyword>
<name>A0A514CT60_9CAUD</name>
<sequence length="119" mass="13444">MATPNKARKIKTASARSRSDELNYDPAPMDLAEGESPMGEIEDLTNQLDYALITLSLSVEAMEKRLQLVLTHRVDATDKTDPELRRSYDSRLAISLDALLARVQHVNDHVRRITDDVRL</sequence>
<evidence type="ECO:0000313" key="3">
    <source>
        <dbReference type="Proteomes" id="UP000320799"/>
    </source>
</evidence>